<feature type="domain" description="RagB/SusD" evidence="6">
    <location>
        <begin position="378"/>
        <end position="610"/>
    </location>
</feature>
<dbReference type="Pfam" id="PF14322">
    <property type="entry name" value="SusD-like_3"/>
    <property type="match status" value="1"/>
</dbReference>
<accession>A0A316E138</accession>
<reference evidence="8 9" key="1">
    <citation type="submission" date="2018-05" db="EMBL/GenBank/DDBJ databases">
        <title>Genomic Encyclopedia of Archaeal and Bacterial Type Strains, Phase II (KMG-II): from individual species to whole genera.</title>
        <authorList>
            <person name="Goeker M."/>
        </authorList>
    </citation>
    <scope>NUCLEOTIDE SEQUENCE [LARGE SCALE GENOMIC DNA]</scope>
    <source>
        <strain evidence="8 9">DSM 22214</strain>
    </source>
</reference>
<feature type="domain" description="SusD-like N-terminal" evidence="7">
    <location>
        <begin position="69"/>
        <end position="178"/>
    </location>
</feature>
<evidence type="ECO:0000313" key="8">
    <source>
        <dbReference type="EMBL" id="PWK23815.1"/>
    </source>
</evidence>
<dbReference type="AlphaFoldDB" id="A0A316E138"/>
<dbReference type="RefSeq" id="WP_229201526.1">
    <property type="nucleotide sequence ID" value="NZ_QGGO01000016.1"/>
</dbReference>
<evidence type="ECO:0000256" key="5">
    <source>
        <dbReference type="ARBA" id="ARBA00023237"/>
    </source>
</evidence>
<evidence type="ECO:0000313" key="9">
    <source>
        <dbReference type="Proteomes" id="UP000245489"/>
    </source>
</evidence>
<sequence length="613" mass="69077">MLIQSFQNMKKYMFLIAGLSMFLTSCKDFLEPDSPSTFDTKYIYSNVDDARKGVNAIYEPFGQDAFRSRLSNNMTGNTDIERQSGWGATGARYEIWDLNANSSNADLKIVWNAAYTAIRNCNVAIEGILASEVLNSADIASAKKMNNMLGEAYTIRAYWYSMLAFYFGDVPNVRDAPKAGNDFFLAKEDRNVILTQCIQDLIEIEPKMSWADETSFGIEQVNREFTLGMIARLALQRGGYYLTPALKMERKSDYLDYYKIAKTYAQKLVTLKDRALPTDFRQVFLNEAKLITPTNSDILFEIPFANGNGDVGWNIGITVDGGATASHSYGSGSNYMSMPPSYYFSFDTLDVRRDVTCALYKINTSGQQIFVNNSLNIAQGKWSRWSLDKAPGISSAKGTGINWPMLRYSDVLLMLSEAENELNGPTALAQDALKRVRQRAFASKYWSDKVETYVSNIAKSKSSFFDAIVNERAWEFGGEMIRKYELIRWNLYAKKSEETVNILKQMADAATTGTGQYADLPDFMYWKRNTSGVFTILNPSRKFIGTPDATWTKVSFLASMKTTTGYGEWILKDWDKHYNSGPAKGVARYIFPIPSEAITNSQGKLANDGYQFQ</sequence>
<dbReference type="InterPro" id="IPR012944">
    <property type="entry name" value="SusD_RagB_dom"/>
</dbReference>
<dbReference type="Proteomes" id="UP000245489">
    <property type="component" value="Unassembled WGS sequence"/>
</dbReference>
<evidence type="ECO:0000256" key="4">
    <source>
        <dbReference type="ARBA" id="ARBA00023136"/>
    </source>
</evidence>
<organism evidence="8 9">
    <name type="scientific">Arcicella aurantiaca</name>
    <dbReference type="NCBI Taxonomy" id="591202"/>
    <lineage>
        <taxon>Bacteria</taxon>
        <taxon>Pseudomonadati</taxon>
        <taxon>Bacteroidota</taxon>
        <taxon>Cytophagia</taxon>
        <taxon>Cytophagales</taxon>
        <taxon>Flectobacillaceae</taxon>
        <taxon>Arcicella</taxon>
    </lineage>
</organism>
<protein>
    <submittedName>
        <fullName evidence="8">Putative outer membrane starch-binding protein</fullName>
    </submittedName>
</protein>
<dbReference type="Pfam" id="PF07980">
    <property type="entry name" value="SusD_RagB"/>
    <property type="match status" value="1"/>
</dbReference>
<dbReference type="Gene3D" id="1.25.40.390">
    <property type="match status" value="1"/>
</dbReference>
<dbReference type="GO" id="GO:0009279">
    <property type="term" value="C:cell outer membrane"/>
    <property type="evidence" value="ECO:0007669"/>
    <property type="project" value="UniProtKB-SubCell"/>
</dbReference>
<evidence type="ECO:0000256" key="2">
    <source>
        <dbReference type="ARBA" id="ARBA00006275"/>
    </source>
</evidence>
<dbReference type="EMBL" id="QGGO01000016">
    <property type="protein sequence ID" value="PWK23815.1"/>
    <property type="molecule type" value="Genomic_DNA"/>
</dbReference>
<keyword evidence="9" id="KW-1185">Reference proteome</keyword>
<keyword evidence="5" id="KW-0998">Cell outer membrane</keyword>
<evidence type="ECO:0000256" key="1">
    <source>
        <dbReference type="ARBA" id="ARBA00004442"/>
    </source>
</evidence>
<name>A0A316E138_9BACT</name>
<comment type="subcellular location">
    <subcellularLocation>
        <location evidence="1">Cell outer membrane</location>
    </subcellularLocation>
</comment>
<keyword evidence="3" id="KW-0732">Signal</keyword>
<dbReference type="SUPFAM" id="SSF48452">
    <property type="entry name" value="TPR-like"/>
    <property type="match status" value="1"/>
</dbReference>
<comment type="similarity">
    <text evidence="2">Belongs to the SusD family.</text>
</comment>
<evidence type="ECO:0000256" key="3">
    <source>
        <dbReference type="ARBA" id="ARBA00022729"/>
    </source>
</evidence>
<gene>
    <name evidence="8" type="ORF">LV89_03021</name>
</gene>
<evidence type="ECO:0000259" key="7">
    <source>
        <dbReference type="Pfam" id="PF14322"/>
    </source>
</evidence>
<dbReference type="InterPro" id="IPR033985">
    <property type="entry name" value="SusD-like_N"/>
</dbReference>
<keyword evidence="4" id="KW-0472">Membrane</keyword>
<comment type="caution">
    <text evidence="8">The sequence shown here is derived from an EMBL/GenBank/DDBJ whole genome shotgun (WGS) entry which is preliminary data.</text>
</comment>
<proteinExistence type="inferred from homology"/>
<evidence type="ECO:0000259" key="6">
    <source>
        <dbReference type="Pfam" id="PF07980"/>
    </source>
</evidence>
<dbReference type="InterPro" id="IPR011990">
    <property type="entry name" value="TPR-like_helical_dom_sf"/>
</dbReference>